<feature type="transmembrane region" description="Helical" evidence="1">
    <location>
        <begin position="100"/>
        <end position="121"/>
    </location>
</feature>
<evidence type="ECO:0008006" key="4">
    <source>
        <dbReference type="Google" id="ProtNLM"/>
    </source>
</evidence>
<accession>A0A6H1Z6H1</accession>
<keyword evidence="1" id="KW-0812">Transmembrane</keyword>
<proteinExistence type="predicted"/>
<evidence type="ECO:0000313" key="3">
    <source>
        <dbReference type="EMBL" id="QJB03859.1"/>
    </source>
</evidence>
<sequence length="221" mass="23591">MANEGLAVVAEIPFVLLVSGASFLGLYLANVFYDFGVPQYISRKIGHLGGAVAFLLSPLLFSSFWWPLILTAGFTGLLLYARMSRPALFRGVGGSGRPDALAEIHFPATGIILIGVVWGILDMPWVAIVPLVFMGAGDAVTGLIRSAVYKREVKGNWGSVGMLVTCALVAVCFIEPMWVGIVGAVVATLAEKFTVTRRFVDDNLTIPLASGLVMAILIYVL</sequence>
<feature type="transmembrane region" description="Helical" evidence="1">
    <location>
        <begin position="204"/>
        <end position="220"/>
    </location>
</feature>
<dbReference type="EMBL" id="MT143863">
    <property type="protein sequence ID" value="QJB03859.1"/>
    <property type="molecule type" value="Genomic_DNA"/>
</dbReference>
<gene>
    <name evidence="2" type="ORF">MM171A00097_0130</name>
    <name evidence="3" type="ORF">MM171B00542_0030</name>
</gene>
<evidence type="ECO:0000256" key="1">
    <source>
        <dbReference type="SAM" id="Phobius"/>
    </source>
</evidence>
<feature type="transmembrane region" description="Helical" evidence="1">
    <location>
        <begin position="127"/>
        <end position="148"/>
    </location>
</feature>
<feature type="transmembrane region" description="Helical" evidence="1">
    <location>
        <begin position="12"/>
        <end position="33"/>
    </location>
</feature>
<dbReference type="AlphaFoldDB" id="A0A6H1Z6H1"/>
<organism evidence="2">
    <name type="scientific">viral metagenome</name>
    <dbReference type="NCBI Taxonomy" id="1070528"/>
    <lineage>
        <taxon>unclassified sequences</taxon>
        <taxon>metagenomes</taxon>
        <taxon>organismal metagenomes</taxon>
    </lineage>
</organism>
<feature type="transmembrane region" description="Helical" evidence="1">
    <location>
        <begin position="160"/>
        <end position="184"/>
    </location>
</feature>
<protein>
    <recommendedName>
        <fullName evidence="4">Phosphatidate cytidylyltransferase</fullName>
    </recommendedName>
</protein>
<evidence type="ECO:0000313" key="2">
    <source>
        <dbReference type="EMBL" id="QJA43483.1"/>
    </source>
</evidence>
<feature type="transmembrane region" description="Helical" evidence="1">
    <location>
        <begin position="53"/>
        <end position="80"/>
    </location>
</feature>
<keyword evidence="1" id="KW-1133">Transmembrane helix</keyword>
<keyword evidence="1" id="KW-0472">Membrane</keyword>
<dbReference type="EMBL" id="MT143710">
    <property type="protein sequence ID" value="QJA43483.1"/>
    <property type="molecule type" value="Genomic_DNA"/>
</dbReference>
<name>A0A6H1Z6H1_9ZZZZ</name>
<reference evidence="2" key="1">
    <citation type="submission" date="2020-03" db="EMBL/GenBank/DDBJ databases">
        <title>The deep terrestrial virosphere.</title>
        <authorList>
            <person name="Holmfeldt K."/>
            <person name="Nilsson E."/>
            <person name="Simone D."/>
            <person name="Lopez-Fernandez M."/>
            <person name="Wu X."/>
            <person name="de Brujin I."/>
            <person name="Lundin D."/>
            <person name="Andersson A."/>
            <person name="Bertilsson S."/>
            <person name="Dopson M."/>
        </authorList>
    </citation>
    <scope>NUCLEOTIDE SEQUENCE</scope>
    <source>
        <strain evidence="2">MM171A00097</strain>
        <strain evidence="3">MM171B00542</strain>
    </source>
</reference>